<gene>
    <name evidence="2" type="ORF">C900_04378</name>
</gene>
<dbReference type="Gene3D" id="2.60.40.10">
    <property type="entry name" value="Immunoglobulins"/>
    <property type="match status" value="1"/>
</dbReference>
<evidence type="ECO:0000313" key="2">
    <source>
        <dbReference type="EMBL" id="ELR70008.1"/>
    </source>
</evidence>
<evidence type="ECO:0000313" key="3">
    <source>
        <dbReference type="Proteomes" id="UP000011135"/>
    </source>
</evidence>
<dbReference type="Proteomes" id="UP000011135">
    <property type="component" value="Unassembled WGS sequence"/>
</dbReference>
<keyword evidence="3" id="KW-1185">Reference proteome</keyword>
<dbReference type="EMBL" id="AMZN01000061">
    <property type="protein sequence ID" value="ELR70008.1"/>
    <property type="molecule type" value="Genomic_DNA"/>
</dbReference>
<dbReference type="AlphaFoldDB" id="L8JP74"/>
<dbReference type="RefSeq" id="WP_009581558.1">
    <property type="nucleotide sequence ID" value="NZ_AMZN01000061.1"/>
</dbReference>
<dbReference type="NCBIfam" id="TIGR04131">
    <property type="entry name" value="Bac_Flav_CTERM"/>
    <property type="match status" value="1"/>
</dbReference>
<evidence type="ECO:0008006" key="4">
    <source>
        <dbReference type="Google" id="ProtNLM"/>
    </source>
</evidence>
<accession>L8JP74</accession>
<dbReference type="Pfam" id="PF13585">
    <property type="entry name" value="CHU_C"/>
    <property type="match status" value="1"/>
</dbReference>
<feature type="chain" id="PRO_5003993352" description="Fibronectin type-III domain-containing protein" evidence="1">
    <location>
        <begin position="23"/>
        <end position="629"/>
    </location>
</feature>
<dbReference type="InterPro" id="IPR026341">
    <property type="entry name" value="T9SS_type_B"/>
</dbReference>
<comment type="caution">
    <text evidence="2">The sequence shown here is derived from an EMBL/GenBank/DDBJ whole genome shotgun (WGS) entry which is preliminary data.</text>
</comment>
<dbReference type="SUPFAM" id="SSF49265">
    <property type="entry name" value="Fibronectin type III"/>
    <property type="match status" value="1"/>
</dbReference>
<reference evidence="2 3" key="1">
    <citation type="submission" date="2012-12" db="EMBL/GenBank/DDBJ databases">
        <title>Genome assembly of Fulvivirga imtechensis AK7.</title>
        <authorList>
            <person name="Nupur N."/>
            <person name="Khatri I."/>
            <person name="Kumar R."/>
            <person name="Subramanian S."/>
            <person name="Pinnaka A."/>
        </authorList>
    </citation>
    <scope>NUCLEOTIDE SEQUENCE [LARGE SCALE GENOMIC DNA]</scope>
    <source>
        <strain evidence="2 3">AK7</strain>
    </source>
</reference>
<protein>
    <recommendedName>
        <fullName evidence="4">Fibronectin type-III domain-containing protein</fullName>
    </recommendedName>
</protein>
<organism evidence="2 3">
    <name type="scientific">Fulvivirga imtechensis AK7</name>
    <dbReference type="NCBI Taxonomy" id="1237149"/>
    <lineage>
        <taxon>Bacteria</taxon>
        <taxon>Pseudomonadati</taxon>
        <taxon>Bacteroidota</taxon>
        <taxon>Cytophagia</taxon>
        <taxon>Cytophagales</taxon>
        <taxon>Fulvivirgaceae</taxon>
        <taxon>Fulvivirga</taxon>
    </lineage>
</organism>
<name>L8JP74_9BACT</name>
<feature type="signal peptide" evidence="1">
    <location>
        <begin position="1"/>
        <end position="22"/>
    </location>
</feature>
<proteinExistence type="predicted"/>
<evidence type="ECO:0000256" key="1">
    <source>
        <dbReference type="SAM" id="SignalP"/>
    </source>
</evidence>
<dbReference type="InterPro" id="IPR036116">
    <property type="entry name" value="FN3_sf"/>
</dbReference>
<sequence>MKTILKNIAVLLFFLLTTPATAQYSSDNGWFTVDEVSGCEGLTVNITIDASAPCNCGTSGCPCDFDYEGDGTYDPKSNPFTFTFDDPGNYRLEILFPNPFGSDYIDIKIANNIAPDFNIHSCSGETIVIDITDNNFDNYIIDYDDGVVETITKGSPAPQHNYANNTARTVRVRGLNNNAADNCAVANNTVTPLATLPAPAITSLAMLDNSSLELNYDLQPDIKYDLEILPPNATKYSYVKGISESTLKDTIRNLSLSDNYYCFRIAVRDPCNNTVAAYSNSVCSIDLNLSTQDNVNVLTWQTTDPDINFSLVRDDLLTQPVSASARSYNDTNIECNIDYCYTLVANYTNGHTSTSLTQCGTSFSTTPPAEVRNISTIVNGTAINIVWEAPANNIAEYRIKRDVNAIATVTNATEYLDEGLAPQEKSYCYNINTTDECGNNNNQSITACSIRLTGTIDSNNNIQLSWNSYEGWTNGAAQYIIEKSYSSGGTSQITTNDTSFEEVENNNNQQVIQYRIIARPVNNTLTGSVSNVITIIKPVNVYYPNAFTPDGNGTNEEFRVHGKFIASYELQVYNRWGELIFFSDNMDKGWNGTYNGSMLPEGTYAFIARMHDMAGREIEKSGTILLLRR</sequence>
<dbReference type="InterPro" id="IPR013783">
    <property type="entry name" value="Ig-like_fold"/>
</dbReference>
<dbReference type="OrthoDB" id="631648at2"/>
<dbReference type="STRING" id="1237149.C900_04378"/>
<keyword evidence="1" id="KW-0732">Signal</keyword>
<dbReference type="eggNOG" id="COG3291">
    <property type="taxonomic scope" value="Bacteria"/>
</dbReference>